<dbReference type="AlphaFoldDB" id="A0A0M4G853"/>
<dbReference type="OrthoDB" id="6003696at2"/>
<dbReference type="SUPFAM" id="SSF52317">
    <property type="entry name" value="Class I glutamine amidotransferase-like"/>
    <property type="match status" value="1"/>
</dbReference>
<feature type="domain" description="DJ-1/PfpI" evidence="1">
    <location>
        <begin position="3"/>
        <end position="161"/>
    </location>
</feature>
<dbReference type="Proteomes" id="UP000067625">
    <property type="component" value="Chromosome"/>
</dbReference>
<evidence type="ECO:0000313" key="2">
    <source>
        <dbReference type="EMBL" id="ALC81333.1"/>
    </source>
</evidence>
<dbReference type="Pfam" id="PF01965">
    <property type="entry name" value="DJ-1_PfpI"/>
    <property type="match status" value="1"/>
</dbReference>
<dbReference type="GO" id="GO:0005737">
    <property type="term" value="C:cytoplasm"/>
    <property type="evidence" value="ECO:0007669"/>
    <property type="project" value="TreeGrafter"/>
</dbReference>
<dbReference type="EMBL" id="CP012600">
    <property type="protein sequence ID" value="ALC81333.1"/>
    <property type="molecule type" value="Genomic_DNA"/>
</dbReference>
<dbReference type="InterPro" id="IPR002818">
    <property type="entry name" value="DJ-1/PfpI"/>
</dbReference>
<accession>A0A0M4G853</accession>
<proteinExistence type="predicted"/>
<dbReference type="RefSeq" id="WP_053603090.1">
    <property type="nucleotide sequence ID" value="NZ_CP012600.1"/>
</dbReference>
<reference evidence="3" key="1">
    <citation type="submission" date="2015-08" db="EMBL/GenBank/DDBJ databases">
        <title>Genome sequencing project for genomic taxonomy and phylogenomics of Bacillus-like bacteria.</title>
        <authorList>
            <person name="Liu B."/>
            <person name="Wang J."/>
            <person name="Zhu Y."/>
            <person name="Liu G."/>
            <person name="Chen Q."/>
            <person name="Chen Z."/>
            <person name="Lan J."/>
            <person name="Che J."/>
            <person name="Ge C."/>
            <person name="Shi H."/>
            <person name="Pan Z."/>
            <person name="Liu X."/>
        </authorList>
    </citation>
    <scope>NUCLEOTIDE SEQUENCE [LARGE SCALE GENOMIC DNA]</scope>
    <source>
        <strain evidence="3">FJAT-4402</strain>
    </source>
</reference>
<dbReference type="Gene3D" id="3.40.50.880">
    <property type="match status" value="1"/>
</dbReference>
<protein>
    <recommendedName>
        <fullName evidence="1">DJ-1/PfpI domain-containing protein</fullName>
    </recommendedName>
</protein>
<organism evidence="2 3">
    <name type="scientific">Bacillus gobiensis</name>
    <dbReference type="NCBI Taxonomy" id="1441095"/>
    <lineage>
        <taxon>Bacteria</taxon>
        <taxon>Bacillati</taxon>
        <taxon>Bacillota</taxon>
        <taxon>Bacilli</taxon>
        <taxon>Bacillales</taxon>
        <taxon>Bacillaceae</taxon>
        <taxon>Bacillus</taxon>
    </lineage>
</organism>
<dbReference type="STRING" id="1441095.AM592_06785"/>
<evidence type="ECO:0000313" key="3">
    <source>
        <dbReference type="Proteomes" id="UP000067625"/>
    </source>
</evidence>
<reference evidence="2 3" key="2">
    <citation type="journal article" date="2016" name="Int. J. Syst. Evol. Microbiol.">
        <title>Bacillus gobiensis sp. nov., isolated from a soil sample.</title>
        <authorList>
            <person name="Liu B."/>
            <person name="Liu G.H."/>
            <person name="Cetin S."/>
            <person name="Schumann P."/>
            <person name="Pan Z.Z."/>
            <person name="Chen Q.Q."/>
        </authorList>
    </citation>
    <scope>NUCLEOTIDE SEQUENCE [LARGE SCALE GENOMIC DNA]</scope>
    <source>
        <strain evidence="2 3">FJAT-4402</strain>
    </source>
</reference>
<keyword evidence="3" id="KW-1185">Reference proteome</keyword>
<sequence length="193" mass="21378">MNKFAFIAYDDFAIWQVALLQKFLKDKSWKMETFSIDGSNVSTDGGIVINVEKSIETEDPNEYDLILLPGGNVTSSLIENQPLRTFLRCYKGNIAASCASAVLLAASGLINGKYTCMPQTNDQYSHLFRNGNYDGSDVCIYKNIITSKGPAHYGFMMAILEKLELTKMDPNLEKIALNLSRNPRASDINGSSI</sequence>
<dbReference type="PATRIC" id="fig|1441095.3.peg.1500"/>
<dbReference type="InterPro" id="IPR029062">
    <property type="entry name" value="Class_I_gatase-like"/>
</dbReference>
<name>A0A0M4G853_9BACI</name>
<dbReference type="PANTHER" id="PTHR48094">
    <property type="entry name" value="PROTEIN/NUCLEIC ACID DEGLYCASE DJ-1-RELATED"/>
    <property type="match status" value="1"/>
</dbReference>
<dbReference type="InterPro" id="IPR050325">
    <property type="entry name" value="Prot/Nucl_acid_deglycase"/>
</dbReference>
<evidence type="ECO:0000259" key="1">
    <source>
        <dbReference type="Pfam" id="PF01965"/>
    </source>
</evidence>
<gene>
    <name evidence="2" type="ORF">AM592_06785</name>
</gene>
<dbReference type="PANTHER" id="PTHR48094:SF19">
    <property type="entry name" value="DJ-1_PFPI DOMAIN-CONTAINING PROTEIN"/>
    <property type="match status" value="1"/>
</dbReference>